<feature type="region of interest" description="Disordered" evidence="6">
    <location>
        <begin position="367"/>
        <end position="396"/>
    </location>
</feature>
<feature type="modified residue" description="N6-(pyridoxal phosphate)lysine" evidence="4">
    <location>
        <position position="40"/>
    </location>
</feature>
<keyword evidence="3" id="KW-0413">Isomerase</keyword>
<dbReference type="Gene3D" id="3.20.20.10">
    <property type="entry name" value="Alanine racemase"/>
    <property type="match status" value="1"/>
</dbReference>
<evidence type="ECO:0000256" key="6">
    <source>
        <dbReference type="SAM" id="MobiDB-lite"/>
    </source>
</evidence>
<dbReference type="Gene3D" id="2.40.37.10">
    <property type="entry name" value="Lyase, Ornithine Decarboxylase, Chain A, domain 1"/>
    <property type="match status" value="1"/>
</dbReference>
<dbReference type="SMART" id="SM01005">
    <property type="entry name" value="Ala_racemase_C"/>
    <property type="match status" value="1"/>
</dbReference>
<feature type="binding site" evidence="5">
    <location>
        <position position="310"/>
    </location>
    <ligand>
        <name>substrate</name>
    </ligand>
</feature>
<dbReference type="Proteomes" id="UP000295182">
    <property type="component" value="Unassembled WGS sequence"/>
</dbReference>
<dbReference type="InterPro" id="IPR011079">
    <property type="entry name" value="Ala_racemase_C"/>
</dbReference>
<dbReference type="EMBL" id="SLXH01000001">
    <property type="protein sequence ID" value="TCP20453.1"/>
    <property type="molecule type" value="Genomic_DNA"/>
</dbReference>
<comment type="cofactor">
    <cofactor evidence="1 4">
        <name>pyridoxal 5'-phosphate</name>
        <dbReference type="ChEBI" id="CHEBI:597326"/>
    </cofactor>
</comment>
<dbReference type="AlphaFoldDB" id="A0A4R2NGI0"/>
<proteinExistence type="predicted"/>
<dbReference type="Pfam" id="PF01168">
    <property type="entry name" value="Ala_racemase_N"/>
    <property type="match status" value="1"/>
</dbReference>
<dbReference type="RefSeq" id="WP_119012407.1">
    <property type="nucleotide sequence ID" value="NZ_QXNC01000005.1"/>
</dbReference>
<dbReference type="GO" id="GO:0005829">
    <property type="term" value="C:cytosol"/>
    <property type="evidence" value="ECO:0007669"/>
    <property type="project" value="TreeGrafter"/>
</dbReference>
<evidence type="ECO:0000313" key="8">
    <source>
        <dbReference type="EMBL" id="TCP20453.1"/>
    </source>
</evidence>
<feature type="compositionally biased region" description="Low complexity" evidence="6">
    <location>
        <begin position="385"/>
        <end position="396"/>
    </location>
</feature>
<evidence type="ECO:0000256" key="2">
    <source>
        <dbReference type="ARBA" id="ARBA00022898"/>
    </source>
</evidence>
<comment type="caution">
    <text evidence="8">The sequence shown here is derived from an EMBL/GenBank/DDBJ whole genome shotgun (WGS) entry which is preliminary data.</text>
</comment>
<keyword evidence="2 4" id="KW-0663">Pyridoxal phosphate</keyword>
<dbReference type="InterPro" id="IPR029066">
    <property type="entry name" value="PLP-binding_barrel"/>
</dbReference>
<keyword evidence="9" id="KW-1185">Reference proteome</keyword>
<dbReference type="OrthoDB" id="9813814at2"/>
<dbReference type="PANTHER" id="PTHR30511">
    <property type="entry name" value="ALANINE RACEMASE"/>
    <property type="match status" value="1"/>
</dbReference>
<evidence type="ECO:0000256" key="5">
    <source>
        <dbReference type="PIRSR" id="PIRSR600821-52"/>
    </source>
</evidence>
<dbReference type="InterPro" id="IPR000821">
    <property type="entry name" value="Ala_racemase"/>
</dbReference>
<dbReference type="InterPro" id="IPR001608">
    <property type="entry name" value="Ala_racemase_N"/>
</dbReference>
<dbReference type="GO" id="GO:0030170">
    <property type="term" value="F:pyridoxal phosphate binding"/>
    <property type="evidence" value="ECO:0007669"/>
    <property type="project" value="TreeGrafter"/>
</dbReference>
<evidence type="ECO:0000256" key="1">
    <source>
        <dbReference type="ARBA" id="ARBA00001933"/>
    </source>
</evidence>
<evidence type="ECO:0000256" key="4">
    <source>
        <dbReference type="PIRSR" id="PIRSR600821-50"/>
    </source>
</evidence>
<sequence>MNTAAAHDRPRLHVDLHALAHNWQAVRSTFRGQRIGAVVKNDAYGLGLATVAPLLWHLGCRDFWVAHTSEALALRALLPAHAARILVLHGLGGLAPQDFAAHALVPVLAGPHELPALHGHTHRHGTPLPVALHLDTGLTRLGFGAADLPALRPGSALWADAQPQTWVSHLGRFSDPTAPECLRQRADFTAWTAQLPRAERSIATSSSVFADPAWHFDHARVGSALFGVQTTPGHPQPLRSVASLHAPVLRVADVPAGTEVGYAGSYRTLRASRIATVAIGYGDGLPFGLVNRGVLYLCGQAAPIVGGVAMGMLGLDVSAFAPGQVQPGMWAQVYGPQQPLEQLAATAGVAPNTLLVTTASLATRHYSDSTHGGDCCDSGNQRLSPPTAQAPQEPQP</sequence>
<dbReference type="GO" id="GO:0008784">
    <property type="term" value="F:alanine racemase activity"/>
    <property type="evidence" value="ECO:0007669"/>
    <property type="project" value="InterPro"/>
</dbReference>
<dbReference type="SUPFAM" id="SSF50621">
    <property type="entry name" value="Alanine racemase C-terminal domain-like"/>
    <property type="match status" value="1"/>
</dbReference>
<dbReference type="GO" id="GO:0030632">
    <property type="term" value="P:D-alanine biosynthetic process"/>
    <property type="evidence" value="ECO:0007669"/>
    <property type="project" value="TreeGrafter"/>
</dbReference>
<evidence type="ECO:0000256" key="3">
    <source>
        <dbReference type="ARBA" id="ARBA00023235"/>
    </source>
</evidence>
<evidence type="ECO:0000313" key="9">
    <source>
        <dbReference type="Proteomes" id="UP000295182"/>
    </source>
</evidence>
<dbReference type="PANTHER" id="PTHR30511:SF0">
    <property type="entry name" value="ALANINE RACEMASE, CATABOLIC-RELATED"/>
    <property type="match status" value="1"/>
</dbReference>
<dbReference type="PRINTS" id="PR00992">
    <property type="entry name" value="ALARACEMASE"/>
</dbReference>
<organism evidence="8 9">
    <name type="scientific">Simplicispira metamorpha</name>
    <dbReference type="NCBI Taxonomy" id="80881"/>
    <lineage>
        <taxon>Bacteria</taxon>
        <taxon>Pseudomonadati</taxon>
        <taxon>Pseudomonadota</taxon>
        <taxon>Betaproteobacteria</taxon>
        <taxon>Burkholderiales</taxon>
        <taxon>Comamonadaceae</taxon>
        <taxon>Simplicispira</taxon>
    </lineage>
</organism>
<dbReference type="SUPFAM" id="SSF51419">
    <property type="entry name" value="PLP-binding barrel"/>
    <property type="match status" value="1"/>
</dbReference>
<feature type="binding site" evidence="5">
    <location>
        <position position="140"/>
    </location>
    <ligand>
        <name>substrate</name>
    </ligand>
</feature>
<name>A0A4R2NGI0_9BURK</name>
<dbReference type="Pfam" id="PF00842">
    <property type="entry name" value="Ala_racemase_C"/>
    <property type="match status" value="1"/>
</dbReference>
<reference evidence="8 9" key="1">
    <citation type="submission" date="2019-03" db="EMBL/GenBank/DDBJ databases">
        <title>Genomic Encyclopedia of Type Strains, Phase IV (KMG-IV): sequencing the most valuable type-strain genomes for metagenomic binning, comparative biology and taxonomic classification.</title>
        <authorList>
            <person name="Goeker M."/>
        </authorList>
    </citation>
    <scope>NUCLEOTIDE SEQUENCE [LARGE SCALE GENOMIC DNA]</scope>
    <source>
        <strain evidence="8 9">DSM 1837</strain>
    </source>
</reference>
<gene>
    <name evidence="8" type="ORF">EV674_101102</name>
</gene>
<feature type="domain" description="Alanine racemase C-terminal" evidence="7">
    <location>
        <begin position="241"/>
        <end position="367"/>
    </location>
</feature>
<protein>
    <submittedName>
        <fullName evidence="8">Alanine racemase</fullName>
    </submittedName>
</protein>
<dbReference type="InterPro" id="IPR009006">
    <property type="entry name" value="Ala_racemase/Decarboxylase_C"/>
</dbReference>
<evidence type="ECO:0000259" key="7">
    <source>
        <dbReference type="SMART" id="SM01005"/>
    </source>
</evidence>
<accession>A0A4R2NGI0</accession>